<reference evidence="2" key="2">
    <citation type="submission" date="2013-04" db="UniProtKB">
        <authorList>
            <consortium name="EnsemblPlants"/>
        </authorList>
    </citation>
    <scope>IDENTIFICATION</scope>
</reference>
<keyword evidence="3" id="KW-1185">Reference proteome</keyword>
<accession>J3MZS1</accession>
<reference evidence="2" key="1">
    <citation type="journal article" date="2013" name="Nat. Commun.">
        <title>Whole-genome sequencing of Oryza brachyantha reveals mechanisms underlying Oryza genome evolution.</title>
        <authorList>
            <person name="Chen J."/>
            <person name="Huang Q."/>
            <person name="Gao D."/>
            <person name="Wang J."/>
            <person name="Lang Y."/>
            <person name="Liu T."/>
            <person name="Li B."/>
            <person name="Bai Z."/>
            <person name="Luis Goicoechea J."/>
            <person name="Liang C."/>
            <person name="Chen C."/>
            <person name="Zhang W."/>
            <person name="Sun S."/>
            <person name="Liao Y."/>
            <person name="Zhang X."/>
            <person name="Yang L."/>
            <person name="Song C."/>
            <person name="Wang M."/>
            <person name="Shi J."/>
            <person name="Liu G."/>
            <person name="Liu J."/>
            <person name="Zhou H."/>
            <person name="Zhou W."/>
            <person name="Yu Q."/>
            <person name="An N."/>
            <person name="Chen Y."/>
            <person name="Cai Q."/>
            <person name="Wang B."/>
            <person name="Liu B."/>
            <person name="Min J."/>
            <person name="Huang Y."/>
            <person name="Wu H."/>
            <person name="Li Z."/>
            <person name="Zhang Y."/>
            <person name="Yin Y."/>
            <person name="Song W."/>
            <person name="Jiang J."/>
            <person name="Jackson S.A."/>
            <person name="Wing R.A."/>
            <person name="Wang J."/>
            <person name="Chen M."/>
        </authorList>
    </citation>
    <scope>NUCLEOTIDE SEQUENCE [LARGE SCALE GENOMIC DNA]</scope>
    <source>
        <strain evidence="2">cv. IRGC 101232</strain>
    </source>
</reference>
<evidence type="ECO:0000313" key="3">
    <source>
        <dbReference type="Proteomes" id="UP000006038"/>
    </source>
</evidence>
<dbReference type="Proteomes" id="UP000006038">
    <property type="component" value="Chromosome 9"/>
</dbReference>
<dbReference type="EnsemblPlants" id="OB09G25000.1">
    <property type="protein sequence ID" value="OB09G25000.1"/>
    <property type="gene ID" value="OB09G25000"/>
</dbReference>
<dbReference type="Gramene" id="OB09G25000.1">
    <property type="protein sequence ID" value="OB09G25000.1"/>
    <property type="gene ID" value="OB09G25000"/>
</dbReference>
<dbReference type="AlphaFoldDB" id="J3MZS1"/>
<feature type="region of interest" description="Disordered" evidence="1">
    <location>
        <begin position="47"/>
        <end position="68"/>
    </location>
</feature>
<organism evidence="2">
    <name type="scientific">Oryza brachyantha</name>
    <name type="common">malo sina</name>
    <dbReference type="NCBI Taxonomy" id="4533"/>
    <lineage>
        <taxon>Eukaryota</taxon>
        <taxon>Viridiplantae</taxon>
        <taxon>Streptophyta</taxon>
        <taxon>Embryophyta</taxon>
        <taxon>Tracheophyta</taxon>
        <taxon>Spermatophyta</taxon>
        <taxon>Magnoliopsida</taxon>
        <taxon>Liliopsida</taxon>
        <taxon>Poales</taxon>
        <taxon>Poaceae</taxon>
        <taxon>BOP clade</taxon>
        <taxon>Oryzoideae</taxon>
        <taxon>Oryzeae</taxon>
        <taxon>Oryzinae</taxon>
        <taxon>Oryza</taxon>
    </lineage>
</organism>
<evidence type="ECO:0000256" key="1">
    <source>
        <dbReference type="SAM" id="MobiDB-lite"/>
    </source>
</evidence>
<evidence type="ECO:0000313" key="2">
    <source>
        <dbReference type="EnsemblPlants" id="OB09G25000.1"/>
    </source>
</evidence>
<name>J3MZS1_ORYBR</name>
<dbReference type="HOGENOM" id="CLU_2124919_0_0_1"/>
<sequence>MIHSKKLAQLARKLQIRVKTTTAGGRGPRPGVHGRWEAVRGATGVPRLDGVRGAPEDVAGGVRGSSEKLTRMDATCNATTTSQVGHESEWRWEMGTVRVMHCKVQEQAPVIIAK</sequence>
<protein>
    <submittedName>
        <fullName evidence="2">Uncharacterized protein</fullName>
    </submittedName>
</protein>
<proteinExistence type="predicted"/>